<dbReference type="RefSeq" id="WP_263458266.1">
    <property type="nucleotide sequence ID" value="NZ_CAKJTJ010000028.1"/>
</dbReference>
<accession>A0ABM8YSK0</accession>
<proteinExistence type="predicted"/>
<dbReference type="EMBL" id="CAKJTJ010000028">
    <property type="protein sequence ID" value="CAG9622823.1"/>
    <property type="molecule type" value="Genomic_DNA"/>
</dbReference>
<evidence type="ECO:0000313" key="2">
    <source>
        <dbReference type="Proteomes" id="UP000789833"/>
    </source>
</evidence>
<gene>
    <name evidence="1" type="ORF">BACCIP111883_03614</name>
</gene>
<organism evidence="1 2">
    <name type="scientific">Sutcliffiella rhizosphaerae</name>
    <dbReference type="NCBI Taxonomy" id="2880967"/>
    <lineage>
        <taxon>Bacteria</taxon>
        <taxon>Bacillati</taxon>
        <taxon>Bacillota</taxon>
        <taxon>Bacilli</taxon>
        <taxon>Bacillales</taxon>
        <taxon>Bacillaceae</taxon>
        <taxon>Sutcliffiella</taxon>
    </lineage>
</organism>
<keyword evidence="2" id="KW-1185">Reference proteome</keyword>
<sequence>MIKVWRVLGENKLTQVNPIKNKKPKKQDSRLKNLKLKPCYLK</sequence>
<comment type="caution">
    <text evidence="1">The sequence shown here is derived from an EMBL/GenBank/DDBJ whole genome shotgun (WGS) entry which is preliminary data.</text>
</comment>
<protein>
    <submittedName>
        <fullName evidence="1">Uncharacterized protein</fullName>
    </submittedName>
</protein>
<name>A0ABM8YSK0_9BACI</name>
<dbReference type="Proteomes" id="UP000789833">
    <property type="component" value="Unassembled WGS sequence"/>
</dbReference>
<reference evidence="1 2" key="1">
    <citation type="submission" date="2021-10" db="EMBL/GenBank/DDBJ databases">
        <authorList>
            <person name="Criscuolo A."/>
        </authorList>
    </citation>
    <scope>NUCLEOTIDE SEQUENCE [LARGE SCALE GENOMIC DNA]</scope>
    <source>
        <strain evidence="2">CIP 111883</strain>
    </source>
</reference>
<evidence type="ECO:0000313" key="1">
    <source>
        <dbReference type="EMBL" id="CAG9622823.1"/>
    </source>
</evidence>